<evidence type="ECO:0000256" key="1">
    <source>
        <dbReference type="ARBA" id="ARBA00000427"/>
    </source>
</evidence>
<dbReference type="PANTHER" id="PTHR10628">
    <property type="entry name" value="SIALIDASE"/>
    <property type="match status" value="1"/>
</dbReference>
<organism evidence="5 6">
    <name type="scientific">Rosistilla ulvae</name>
    <dbReference type="NCBI Taxonomy" id="1930277"/>
    <lineage>
        <taxon>Bacteria</taxon>
        <taxon>Pseudomonadati</taxon>
        <taxon>Planctomycetota</taxon>
        <taxon>Planctomycetia</taxon>
        <taxon>Pirellulales</taxon>
        <taxon>Pirellulaceae</taxon>
        <taxon>Rosistilla</taxon>
    </lineage>
</organism>
<evidence type="ECO:0000256" key="3">
    <source>
        <dbReference type="ARBA" id="ARBA00012733"/>
    </source>
</evidence>
<dbReference type="GO" id="GO:0005737">
    <property type="term" value="C:cytoplasm"/>
    <property type="evidence" value="ECO:0007669"/>
    <property type="project" value="TreeGrafter"/>
</dbReference>
<dbReference type="GO" id="GO:0009313">
    <property type="term" value="P:oligosaccharide catabolic process"/>
    <property type="evidence" value="ECO:0007669"/>
    <property type="project" value="TreeGrafter"/>
</dbReference>
<dbReference type="PANTHER" id="PTHR10628:SF30">
    <property type="entry name" value="EXO-ALPHA-SIALIDASE"/>
    <property type="match status" value="1"/>
</dbReference>
<dbReference type="Pfam" id="PF13088">
    <property type="entry name" value="BNR_2"/>
    <property type="match status" value="1"/>
</dbReference>
<dbReference type="GO" id="GO:0004308">
    <property type="term" value="F:exo-alpha-sialidase activity"/>
    <property type="evidence" value="ECO:0007669"/>
    <property type="project" value="UniProtKB-EC"/>
</dbReference>
<protein>
    <recommendedName>
        <fullName evidence="3">exo-alpha-sialidase</fullName>
        <ecNumber evidence="3">3.2.1.18</ecNumber>
    </recommendedName>
</protein>
<sequence>MMDPISRRSLLAASAAGVLVSQTGRLFAADEAPGIDVDPIRTISLQSDRYHGWPTLLRTRDGELLVVCSGGRDSHVCPMGRVELIRSDDEGKTWTYARTILDGPLDDRDAGIVETAKGTLLVTTFTSMAYQPNYEKAVAAAEAGTPYPLAGAQLERWKGAHRRVAEGEHESHLGCWMIRSEDGGLNWSPAYRVPVNSPHGPIALQSGRLFYAGVALWEEGRKVAAYTSDDDGLTWQWIADIPIRDGDQGSQYHELHAVEAADGRLIVQIRNHNKTNNRETLQTHSTDGGKTWTSPEPIGVWGLPTHLLRLSDDRLLMTYGHRRKPLGNQARISDDNGETWSPPMLIQADASSGDLGYPSTVELAPGSFATVWYEKLPNSSNAQLRLATWRLS</sequence>
<dbReference type="GO" id="GO:0016020">
    <property type="term" value="C:membrane"/>
    <property type="evidence" value="ECO:0007669"/>
    <property type="project" value="TreeGrafter"/>
</dbReference>
<dbReference type="InterPro" id="IPR011040">
    <property type="entry name" value="Sialidase"/>
</dbReference>
<gene>
    <name evidence="5" type="ORF">EC9_21850</name>
</gene>
<proteinExistence type="inferred from homology"/>
<accession>A0A517LZF5</accession>
<dbReference type="InterPro" id="IPR026856">
    <property type="entry name" value="Sialidase_fam"/>
</dbReference>
<dbReference type="SUPFAM" id="SSF50939">
    <property type="entry name" value="Sialidases"/>
    <property type="match status" value="1"/>
</dbReference>
<feature type="domain" description="Sialidase" evidence="4">
    <location>
        <begin position="175"/>
        <end position="365"/>
    </location>
</feature>
<dbReference type="CDD" id="cd15482">
    <property type="entry name" value="Sialidase_non-viral"/>
    <property type="match status" value="1"/>
</dbReference>
<dbReference type="Proteomes" id="UP000319557">
    <property type="component" value="Chromosome"/>
</dbReference>
<dbReference type="AlphaFoldDB" id="A0A517LZF5"/>
<dbReference type="EC" id="3.2.1.18" evidence="3"/>
<reference evidence="5 6" key="1">
    <citation type="submission" date="2019-02" db="EMBL/GenBank/DDBJ databases">
        <title>Deep-cultivation of Planctomycetes and their phenomic and genomic characterization uncovers novel biology.</title>
        <authorList>
            <person name="Wiegand S."/>
            <person name="Jogler M."/>
            <person name="Boedeker C."/>
            <person name="Pinto D."/>
            <person name="Vollmers J."/>
            <person name="Rivas-Marin E."/>
            <person name="Kohn T."/>
            <person name="Peeters S.H."/>
            <person name="Heuer A."/>
            <person name="Rast P."/>
            <person name="Oberbeckmann S."/>
            <person name="Bunk B."/>
            <person name="Jeske O."/>
            <person name="Meyerdierks A."/>
            <person name="Storesund J.E."/>
            <person name="Kallscheuer N."/>
            <person name="Luecker S."/>
            <person name="Lage O.M."/>
            <person name="Pohl T."/>
            <person name="Merkel B.J."/>
            <person name="Hornburger P."/>
            <person name="Mueller R.-W."/>
            <person name="Bruemmer F."/>
            <person name="Labrenz M."/>
            <person name="Spormann A.M."/>
            <person name="Op den Camp H."/>
            <person name="Overmann J."/>
            <person name="Amann R."/>
            <person name="Jetten M.S.M."/>
            <person name="Mascher T."/>
            <person name="Medema M.H."/>
            <person name="Devos D.P."/>
            <person name="Kaster A.-K."/>
            <person name="Ovreas L."/>
            <person name="Rohde M."/>
            <person name="Galperin M.Y."/>
            <person name="Jogler C."/>
        </authorList>
    </citation>
    <scope>NUCLEOTIDE SEQUENCE [LARGE SCALE GENOMIC DNA]</scope>
    <source>
        <strain evidence="5 6">EC9</strain>
    </source>
</reference>
<dbReference type="EMBL" id="CP036261">
    <property type="protein sequence ID" value="QDS88000.1"/>
    <property type="molecule type" value="Genomic_DNA"/>
</dbReference>
<dbReference type="GO" id="GO:0006689">
    <property type="term" value="P:ganglioside catabolic process"/>
    <property type="evidence" value="ECO:0007669"/>
    <property type="project" value="TreeGrafter"/>
</dbReference>
<dbReference type="PROSITE" id="PS51318">
    <property type="entry name" value="TAT"/>
    <property type="match status" value="1"/>
</dbReference>
<evidence type="ECO:0000313" key="6">
    <source>
        <dbReference type="Proteomes" id="UP000319557"/>
    </source>
</evidence>
<comment type="catalytic activity">
    <reaction evidence="1">
        <text>Hydrolysis of alpha-(2-&gt;3)-, alpha-(2-&gt;6)-, alpha-(2-&gt;8)- glycosidic linkages of terminal sialic acid residues in oligosaccharides, glycoproteins, glycolipids, colominic acid and synthetic substrates.</text>
        <dbReference type="EC" id="3.2.1.18"/>
    </reaction>
</comment>
<dbReference type="InterPro" id="IPR036278">
    <property type="entry name" value="Sialidase_sf"/>
</dbReference>
<keyword evidence="6" id="KW-1185">Reference proteome</keyword>
<evidence type="ECO:0000313" key="5">
    <source>
        <dbReference type="EMBL" id="QDS88000.1"/>
    </source>
</evidence>
<dbReference type="Gene3D" id="2.120.10.10">
    <property type="match status" value="1"/>
</dbReference>
<dbReference type="InterPro" id="IPR006311">
    <property type="entry name" value="TAT_signal"/>
</dbReference>
<comment type="similarity">
    <text evidence="2">Belongs to the glycosyl hydrolase 33 family.</text>
</comment>
<evidence type="ECO:0000259" key="4">
    <source>
        <dbReference type="Pfam" id="PF13088"/>
    </source>
</evidence>
<evidence type="ECO:0000256" key="2">
    <source>
        <dbReference type="ARBA" id="ARBA00009348"/>
    </source>
</evidence>
<name>A0A517LZF5_9BACT</name>
<dbReference type="RefSeq" id="WP_218934716.1">
    <property type="nucleotide sequence ID" value="NZ_CP036261.1"/>
</dbReference>
<dbReference type="KEGG" id="ruv:EC9_21850"/>